<organism evidence="2 3">
    <name type="scientific">Speluncibacter jeojiensis</name>
    <dbReference type="NCBI Taxonomy" id="2710754"/>
    <lineage>
        <taxon>Bacteria</taxon>
        <taxon>Bacillati</taxon>
        <taxon>Actinomycetota</taxon>
        <taxon>Actinomycetes</taxon>
        <taxon>Mycobacteriales</taxon>
        <taxon>Speluncibacteraceae</taxon>
        <taxon>Speluncibacter</taxon>
    </lineage>
</organism>
<dbReference type="PANTHER" id="PTHR35010">
    <property type="entry name" value="BLL4672 PROTEIN-RELATED"/>
    <property type="match status" value="1"/>
</dbReference>
<proteinExistence type="predicted"/>
<dbReference type="EMBL" id="JANRHA010000019">
    <property type="protein sequence ID" value="MDG3016886.1"/>
    <property type="molecule type" value="Genomic_DNA"/>
</dbReference>
<feature type="domain" description="MmyB-like transcription regulator ligand binding" evidence="1">
    <location>
        <begin position="3"/>
        <end position="81"/>
    </location>
</feature>
<comment type="caution">
    <text evidence="2">The sequence shown here is derived from an EMBL/GenBank/DDBJ whole genome shotgun (WGS) entry which is preliminary data.</text>
</comment>
<reference evidence="2" key="1">
    <citation type="submission" date="2022-08" db="EMBL/GenBank/DDBJ databases">
        <title>Genome analysis of Corynebacteriales strain.</title>
        <authorList>
            <person name="Lee S.D."/>
        </authorList>
    </citation>
    <scope>NUCLEOTIDE SEQUENCE</scope>
    <source>
        <strain evidence="2">D3-21</strain>
    </source>
</reference>
<dbReference type="Proteomes" id="UP001152755">
    <property type="component" value="Unassembled WGS sequence"/>
</dbReference>
<gene>
    <name evidence="2" type="ORF">NVS88_20240</name>
</gene>
<sequence>MAQSRSMNVQHPEDARLLERVAELEAADATFRRLWAAQKVGSRRHTTKSFDHPAHGAVSYDFETLYLPEDGLRISVYARQPRPRRNPGGGDHA</sequence>
<dbReference type="Gene3D" id="3.30.450.180">
    <property type="match status" value="1"/>
</dbReference>
<dbReference type="AlphaFoldDB" id="A0A9X4M4A1"/>
<accession>A0A9X4M4A1</accession>
<dbReference type="InterPro" id="IPR041413">
    <property type="entry name" value="MLTR_LBD"/>
</dbReference>
<protein>
    <recommendedName>
        <fullName evidence="1">MmyB-like transcription regulator ligand binding domain-containing protein</fullName>
    </recommendedName>
</protein>
<evidence type="ECO:0000313" key="2">
    <source>
        <dbReference type="EMBL" id="MDG3016886.1"/>
    </source>
</evidence>
<dbReference type="Pfam" id="PF17765">
    <property type="entry name" value="MLTR_LBD"/>
    <property type="match status" value="1"/>
</dbReference>
<evidence type="ECO:0000259" key="1">
    <source>
        <dbReference type="Pfam" id="PF17765"/>
    </source>
</evidence>
<name>A0A9X4M4A1_9ACTN</name>
<evidence type="ECO:0000313" key="3">
    <source>
        <dbReference type="Proteomes" id="UP001152755"/>
    </source>
</evidence>
<keyword evidence="3" id="KW-1185">Reference proteome</keyword>
<dbReference type="PANTHER" id="PTHR35010:SF2">
    <property type="entry name" value="BLL4672 PROTEIN"/>
    <property type="match status" value="1"/>
</dbReference>